<sequence>MFIVTNTIRVKSGHGHELEERFRNPKTVHEFPGFVRMQLLKTQDTTDHEEYVVSTTWEGKEFFEKWVESDSFKGAHAKRRESKEPSTILGNSLHTYEVVVEHLPA</sequence>
<dbReference type="InterPro" id="IPR050404">
    <property type="entry name" value="Heme-degrading_MO"/>
</dbReference>
<dbReference type="PANTHER" id="PTHR34474">
    <property type="entry name" value="SIGNAL TRANSDUCTION PROTEIN TRAP"/>
    <property type="match status" value="1"/>
</dbReference>
<accession>A0AAJ1TFD0</accession>
<organism evidence="2 3">
    <name type="scientific">Croceifilum oryzae</name>
    <dbReference type="NCBI Taxonomy" id="1553429"/>
    <lineage>
        <taxon>Bacteria</taxon>
        <taxon>Bacillati</taxon>
        <taxon>Bacillota</taxon>
        <taxon>Bacilli</taxon>
        <taxon>Bacillales</taxon>
        <taxon>Thermoactinomycetaceae</taxon>
        <taxon>Croceifilum</taxon>
    </lineage>
</organism>
<dbReference type="InterPro" id="IPR007138">
    <property type="entry name" value="ABM_dom"/>
</dbReference>
<reference evidence="2 3" key="1">
    <citation type="submission" date="2023-07" db="EMBL/GenBank/DDBJ databases">
        <title>Genomic Encyclopedia of Type Strains, Phase IV (KMG-IV): sequencing the most valuable type-strain genomes for metagenomic binning, comparative biology and taxonomic classification.</title>
        <authorList>
            <person name="Goeker M."/>
        </authorList>
    </citation>
    <scope>NUCLEOTIDE SEQUENCE [LARGE SCALE GENOMIC DNA]</scope>
    <source>
        <strain evidence="2 3">DSM 46876</strain>
    </source>
</reference>
<evidence type="ECO:0000259" key="1">
    <source>
        <dbReference type="PROSITE" id="PS51725"/>
    </source>
</evidence>
<dbReference type="EMBL" id="JAUSUV010000001">
    <property type="protein sequence ID" value="MDQ0416002.1"/>
    <property type="molecule type" value="Genomic_DNA"/>
</dbReference>
<name>A0AAJ1TFD0_9BACL</name>
<dbReference type="EC" id="1.14.99.48" evidence="2"/>
<protein>
    <submittedName>
        <fullName evidence="2">Heme oxygenase (Staphylobilin-producing)</fullName>
        <ecNumber evidence="2">1.14.99.48</ecNumber>
    </submittedName>
</protein>
<gene>
    <name evidence="2" type="ORF">J2Z48_000160</name>
</gene>
<keyword evidence="2" id="KW-0560">Oxidoreductase</keyword>
<dbReference type="AlphaFoldDB" id="A0AAJ1TFD0"/>
<dbReference type="GO" id="GO:0016491">
    <property type="term" value="F:oxidoreductase activity"/>
    <property type="evidence" value="ECO:0007669"/>
    <property type="project" value="UniProtKB-KW"/>
</dbReference>
<evidence type="ECO:0000313" key="2">
    <source>
        <dbReference type="EMBL" id="MDQ0416002.1"/>
    </source>
</evidence>
<dbReference type="Proteomes" id="UP001238450">
    <property type="component" value="Unassembled WGS sequence"/>
</dbReference>
<dbReference type="SUPFAM" id="SSF54909">
    <property type="entry name" value="Dimeric alpha+beta barrel"/>
    <property type="match status" value="1"/>
</dbReference>
<dbReference type="Gene3D" id="3.30.70.100">
    <property type="match status" value="1"/>
</dbReference>
<keyword evidence="3" id="KW-1185">Reference proteome</keyword>
<dbReference type="PROSITE" id="PS51725">
    <property type="entry name" value="ABM"/>
    <property type="match status" value="1"/>
</dbReference>
<proteinExistence type="predicted"/>
<feature type="domain" description="ABM" evidence="1">
    <location>
        <begin position="2"/>
        <end position="98"/>
    </location>
</feature>
<dbReference type="InterPro" id="IPR011008">
    <property type="entry name" value="Dimeric_a/b-barrel"/>
</dbReference>
<dbReference type="Pfam" id="PF03992">
    <property type="entry name" value="ABM"/>
    <property type="match status" value="1"/>
</dbReference>
<evidence type="ECO:0000313" key="3">
    <source>
        <dbReference type="Proteomes" id="UP001238450"/>
    </source>
</evidence>
<comment type="caution">
    <text evidence="2">The sequence shown here is derived from an EMBL/GenBank/DDBJ whole genome shotgun (WGS) entry which is preliminary data.</text>
</comment>
<dbReference type="RefSeq" id="WP_307250051.1">
    <property type="nucleotide sequence ID" value="NZ_JAUSUV010000001.1"/>
</dbReference>
<dbReference type="PANTHER" id="PTHR34474:SF4">
    <property type="entry name" value="HEME OXYGENASE (STAPHYLOBILIN-PRODUCING) 1"/>
    <property type="match status" value="1"/>
</dbReference>